<evidence type="ECO:0000256" key="1">
    <source>
        <dbReference type="PROSITE-ProRule" id="PRU00117"/>
    </source>
</evidence>
<dbReference type="GO" id="GO:0003723">
    <property type="term" value="F:RNA binding"/>
    <property type="evidence" value="ECO:0007669"/>
    <property type="project" value="UniProtKB-UniRule"/>
</dbReference>
<dbReference type="Proteomes" id="UP000230759">
    <property type="component" value="Unassembled WGS sequence"/>
</dbReference>
<keyword evidence="1" id="KW-0694">RNA-binding</keyword>
<dbReference type="EMBL" id="PCSV01000044">
    <property type="protein sequence ID" value="PIP57013.1"/>
    <property type="molecule type" value="Genomic_DNA"/>
</dbReference>
<dbReference type="PROSITE" id="PS50084">
    <property type="entry name" value="KH_TYPE_1"/>
    <property type="match status" value="1"/>
</dbReference>
<evidence type="ECO:0000313" key="2">
    <source>
        <dbReference type="EMBL" id="PIP57013.1"/>
    </source>
</evidence>
<proteinExistence type="predicted"/>
<accession>A0A2H0BH70</accession>
<protein>
    <submittedName>
        <fullName evidence="2">RNA-binding protein</fullName>
    </submittedName>
</protein>
<name>A0A2H0BH70_9BACT</name>
<sequence>LKVPPEDMGLVIGKGGTTIKAIRNLIRVRATLEKRGASVILQTD</sequence>
<dbReference type="InterPro" id="IPR015946">
    <property type="entry name" value="KH_dom-like_a/b"/>
</dbReference>
<dbReference type="Pfam" id="PF13083">
    <property type="entry name" value="KH_KhpA-B"/>
    <property type="match status" value="1"/>
</dbReference>
<feature type="non-terminal residue" evidence="2">
    <location>
        <position position="1"/>
    </location>
</feature>
<dbReference type="SUPFAM" id="SSF54814">
    <property type="entry name" value="Prokaryotic type KH domain (KH-domain type II)"/>
    <property type="match status" value="1"/>
</dbReference>
<dbReference type="Gene3D" id="3.30.300.20">
    <property type="match status" value="1"/>
</dbReference>
<dbReference type="AlphaFoldDB" id="A0A2H0BH70"/>
<gene>
    <name evidence="2" type="ORF">COX04_01850</name>
</gene>
<reference evidence="2 3" key="1">
    <citation type="submission" date="2017-09" db="EMBL/GenBank/DDBJ databases">
        <title>Depth-based differentiation of microbial function through sediment-hosted aquifers and enrichment of novel symbionts in the deep terrestrial subsurface.</title>
        <authorList>
            <person name="Probst A.J."/>
            <person name="Ladd B."/>
            <person name="Jarett J.K."/>
            <person name="Geller-Mcgrath D.E."/>
            <person name="Sieber C.M."/>
            <person name="Emerson J.B."/>
            <person name="Anantharaman K."/>
            <person name="Thomas B.C."/>
            <person name="Malmstrom R."/>
            <person name="Stieglmeier M."/>
            <person name="Klingl A."/>
            <person name="Woyke T."/>
            <person name="Ryan C.M."/>
            <person name="Banfield J.F."/>
        </authorList>
    </citation>
    <scope>NUCLEOTIDE SEQUENCE [LARGE SCALE GENOMIC DNA]</scope>
    <source>
        <strain evidence="2">CG22_combo_CG10-13_8_21_14_all_45_10</strain>
    </source>
</reference>
<dbReference type="InterPro" id="IPR009019">
    <property type="entry name" value="KH_sf_prok-type"/>
</dbReference>
<comment type="caution">
    <text evidence="2">The sequence shown here is derived from an EMBL/GenBank/DDBJ whole genome shotgun (WGS) entry which is preliminary data.</text>
</comment>
<organism evidence="2 3">
    <name type="scientific">Candidatus Woesebacteria bacterium CG22_combo_CG10-13_8_21_14_all_45_10</name>
    <dbReference type="NCBI Taxonomy" id="1975060"/>
    <lineage>
        <taxon>Bacteria</taxon>
        <taxon>Candidatus Woeseibacteriota</taxon>
    </lineage>
</organism>
<evidence type="ECO:0000313" key="3">
    <source>
        <dbReference type="Proteomes" id="UP000230759"/>
    </source>
</evidence>